<gene>
    <name evidence="1" type="ORF">ACFSL4_28465</name>
</gene>
<protein>
    <submittedName>
        <fullName evidence="1">Uncharacterized protein</fullName>
    </submittedName>
</protein>
<dbReference type="RefSeq" id="WP_381088905.1">
    <property type="nucleotide sequence ID" value="NZ_JBHUDX010000085.1"/>
</dbReference>
<dbReference type="EMBL" id="JBHUDX010000085">
    <property type="protein sequence ID" value="MFD1662016.1"/>
    <property type="molecule type" value="Genomic_DNA"/>
</dbReference>
<evidence type="ECO:0000313" key="1">
    <source>
        <dbReference type="EMBL" id="MFD1662016.1"/>
    </source>
</evidence>
<organism evidence="1 2">
    <name type="scientific">Streptomyces caeni</name>
    <dbReference type="NCBI Taxonomy" id="2307231"/>
    <lineage>
        <taxon>Bacteria</taxon>
        <taxon>Bacillati</taxon>
        <taxon>Actinomycetota</taxon>
        <taxon>Actinomycetes</taxon>
        <taxon>Kitasatosporales</taxon>
        <taxon>Streptomycetaceae</taxon>
        <taxon>Streptomyces</taxon>
    </lineage>
</organism>
<accession>A0ABW4IZE3</accession>
<comment type="caution">
    <text evidence="1">The sequence shown here is derived from an EMBL/GenBank/DDBJ whole genome shotgun (WGS) entry which is preliminary data.</text>
</comment>
<proteinExistence type="predicted"/>
<name>A0ABW4IZE3_9ACTN</name>
<keyword evidence="2" id="KW-1185">Reference proteome</keyword>
<reference evidence="2" key="1">
    <citation type="journal article" date="2019" name="Int. J. Syst. Evol. Microbiol.">
        <title>The Global Catalogue of Microorganisms (GCM) 10K type strain sequencing project: providing services to taxonomists for standard genome sequencing and annotation.</title>
        <authorList>
            <consortium name="The Broad Institute Genomics Platform"/>
            <consortium name="The Broad Institute Genome Sequencing Center for Infectious Disease"/>
            <person name="Wu L."/>
            <person name="Ma J."/>
        </authorList>
    </citation>
    <scope>NUCLEOTIDE SEQUENCE [LARGE SCALE GENOMIC DNA]</scope>
    <source>
        <strain evidence="2">CGMCC 1.12470</strain>
    </source>
</reference>
<sequence>MKGTPAGRPAYDDALGAKAAVDVAEILEAGRSKRSAAAPRTDE</sequence>
<dbReference type="Proteomes" id="UP001597261">
    <property type="component" value="Unassembled WGS sequence"/>
</dbReference>
<evidence type="ECO:0000313" key="2">
    <source>
        <dbReference type="Proteomes" id="UP001597261"/>
    </source>
</evidence>